<dbReference type="AlphaFoldDB" id="A6DKI3"/>
<keyword evidence="4 7" id="KW-0812">Transmembrane</keyword>
<sequence length="254" mass="27973">MKKFAPLSFFILLLLTWEAVIHLFSINPFILPFPITIVKTCIEYKSELLKASLNSGLIAICGFLLSLIGGSLISFCMSQSKLIENSLYPYAIFLQSVPIVAIAPIFILWFGAGTQSMILIAFIVSLFPIITTVTTGLTRIDTQLLSLMKFYKARKWDIMIKIRIPSAIPNLVTGAKTSAGLAVVGSIVGEYFTGLSGESRGLAYLIQSNQQNANYPYLFASSFCAAFLGWLIFIAVSSLGNFILKRAHFDRKST</sequence>
<reference evidence="9 10" key="1">
    <citation type="journal article" date="2010" name="J. Bacteriol.">
        <title>Genome sequence of Lentisphaera araneosa HTCC2155T, the type species of the order Lentisphaerales in the phylum Lentisphaerae.</title>
        <authorList>
            <person name="Thrash J.C."/>
            <person name="Cho J.C."/>
            <person name="Vergin K.L."/>
            <person name="Morris R.M."/>
            <person name="Giovannoni S.J."/>
        </authorList>
    </citation>
    <scope>NUCLEOTIDE SEQUENCE [LARGE SCALE GENOMIC DNA]</scope>
    <source>
        <strain evidence="9 10">HTCC2155</strain>
    </source>
</reference>
<evidence type="ECO:0000256" key="3">
    <source>
        <dbReference type="ARBA" id="ARBA00022475"/>
    </source>
</evidence>
<keyword evidence="10" id="KW-1185">Reference proteome</keyword>
<dbReference type="SUPFAM" id="SSF161098">
    <property type="entry name" value="MetI-like"/>
    <property type="match status" value="1"/>
</dbReference>
<gene>
    <name evidence="9" type="ORF">LNTAR_00730</name>
</gene>
<comment type="caution">
    <text evidence="9">The sequence shown here is derived from an EMBL/GenBank/DDBJ whole genome shotgun (WGS) entry which is preliminary data.</text>
</comment>
<feature type="transmembrane region" description="Helical" evidence="7">
    <location>
        <begin position="56"/>
        <end position="75"/>
    </location>
</feature>
<dbReference type="OrthoDB" id="9804353at2"/>
<keyword evidence="5 7" id="KW-1133">Transmembrane helix</keyword>
<feature type="transmembrane region" description="Helical" evidence="7">
    <location>
        <begin position="118"/>
        <end position="140"/>
    </location>
</feature>
<keyword evidence="6 7" id="KW-0472">Membrane</keyword>
<evidence type="ECO:0000256" key="5">
    <source>
        <dbReference type="ARBA" id="ARBA00022989"/>
    </source>
</evidence>
<evidence type="ECO:0000256" key="7">
    <source>
        <dbReference type="RuleBase" id="RU363032"/>
    </source>
</evidence>
<evidence type="ECO:0000259" key="8">
    <source>
        <dbReference type="PROSITE" id="PS50928"/>
    </source>
</evidence>
<dbReference type="RefSeq" id="WP_007278395.1">
    <property type="nucleotide sequence ID" value="NZ_ABCK01000007.1"/>
</dbReference>
<feature type="transmembrane region" description="Helical" evidence="7">
    <location>
        <begin position="87"/>
        <end position="112"/>
    </location>
</feature>
<dbReference type="PANTHER" id="PTHR30151:SF41">
    <property type="entry name" value="ABC TRANSPORTER PERMEASE PROTEIN"/>
    <property type="match status" value="1"/>
</dbReference>
<evidence type="ECO:0000256" key="4">
    <source>
        <dbReference type="ARBA" id="ARBA00022692"/>
    </source>
</evidence>
<evidence type="ECO:0000313" key="9">
    <source>
        <dbReference type="EMBL" id="EDM27881.1"/>
    </source>
</evidence>
<name>A6DKI3_9BACT</name>
<dbReference type="GO" id="GO:0055085">
    <property type="term" value="P:transmembrane transport"/>
    <property type="evidence" value="ECO:0007669"/>
    <property type="project" value="InterPro"/>
</dbReference>
<dbReference type="CDD" id="cd06261">
    <property type="entry name" value="TM_PBP2"/>
    <property type="match status" value="1"/>
</dbReference>
<dbReference type="EMBL" id="ABCK01000007">
    <property type="protein sequence ID" value="EDM27881.1"/>
    <property type="molecule type" value="Genomic_DNA"/>
</dbReference>
<evidence type="ECO:0000313" key="10">
    <source>
        <dbReference type="Proteomes" id="UP000004947"/>
    </source>
</evidence>
<feature type="transmembrane region" description="Helical" evidence="7">
    <location>
        <begin position="217"/>
        <end position="244"/>
    </location>
</feature>
<accession>A6DKI3</accession>
<comment type="subcellular location">
    <subcellularLocation>
        <location evidence="1 7">Cell membrane</location>
        <topology evidence="1 7">Multi-pass membrane protein</topology>
    </subcellularLocation>
</comment>
<feature type="domain" description="ABC transmembrane type-1" evidence="8">
    <location>
        <begin position="52"/>
        <end position="240"/>
    </location>
</feature>
<evidence type="ECO:0000256" key="6">
    <source>
        <dbReference type="ARBA" id="ARBA00023136"/>
    </source>
</evidence>
<organism evidence="9 10">
    <name type="scientific">Lentisphaera araneosa HTCC2155</name>
    <dbReference type="NCBI Taxonomy" id="313628"/>
    <lineage>
        <taxon>Bacteria</taxon>
        <taxon>Pseudomonadati</taxon>
        <taxon>Lentisphaerota</taxon>
        <taxon>Lentisphaeria</taxon>
        <taxon>Lentisphaerales</taxon>
        <taxon>Lentisphaeraceae</taxon>
        <taxon>Lentisphaera</taxon>
    </lineage>
</organism>
<evidence type="ECO:0000256" key="1">
    <source>
        <dbReference type="ARBA" id="ARBA00004651"/>
    </source>
</evidence>
<keyword evidence="3" id="KW-1003">Cell membrane</keyword>
<comment type="similarity">
    <text evidence="7">Belongs to the binding-protein-dependent transport system permease family.</text>
</comment>
<protein>
    <submittedName>
        <fullName evidence="9">ABC transporter, permease protein</fullName>
    </submittedName>
</protein>
<dbReference type="eggNOG" id="COG0600">
    <property type="taxonomic scope" value="Bacteria"/>
</dbReference>
<dbReference type="InterPro" id="IPR000515">
    <property type="entry name" value="MetI-like"/>
</dbReference>
<dbReference type="Pfam" id="PF00528">
    <property type="entry name" value="BPD_transp_1"/>
    <property type="match status" value="1"/>
</dbReference>
<dbReference type="PROSITE" id="PS50928">
    <property type="entry name" value="ABC_TM1"/>
    <property type="match status" value="1"/>
</dbReference>
<dbReference type="Gene3D" id="1.10.3720.10">
    <property type="entry name" value="MetI-like"/>
    <property type="match status" value="1"/>
</dbReference>
<evidence type="ECO:0000256" key="2">
    <source>
        <dbReference type="ARBA" id="ARBA00022448"/>
    </source>
</evidence>
<dbReference type="Proteomes" id="UP000004947">
    <property type="component" value="Unassembled WGS sequence"/>
</dbReference>
<keyword evidence="2 7" id="KW-0813">Transport</keyword>
<dbReference type="STRING" id="313628.LNTAR_00730"/>
<proteinExistence type="inferred from homology"/>
<dbReference type="InterPro" id="IPR035906">
    <property type="entry name" value="MetI-like_sf"/>
</dbReference>
<dbReference type="PANTHER" id="PTHR30151">
    <property type="entry name" value="ALKANE SULFONATE ABC TRANSPORTER-RELATED, MEMBRANE SUBUNIT"/>
    <property type="match status" value="1"/>
</dbReference>
<dbReference type="GO" id="GO:0005886">
    <property type="term" value="C:plasma membrane"/>
    <property type="evidence" value="ECO:0007669"/>
    <property type="project" value="UniProtKB-SubCell"/>
</dbReference>